<evidence type="ECO:0000313" key="3">
    <source>
        <dbReference type="Proteomes" id="UP000826661"/>
    </source>
</evidence>
<feature type="domain" description="SET" evidence="1">
    <location>
        <begin position="166"/>
        <end position="255"/>
    </location>
</feature>
<dbReference type="AlphaFoldDB" id="A0A8G0LBM4"/>
<evidence type="ECO:0000259" key="1">
    <source>
        <dbReference type="PROSITE" id="PS50280"/>
    </source>
</evidence>
<accession>A0A8G0LBM4</accession>
<dbReference type="SMART" id="SM00317">
    <property type="entry name" value="SET"/>
    <property type="match status" value="1"/>
</dbReference>
<dbReference type="SUPFAM" id="SSF82199">
    <property type="entry name" value="SET domain"/>
    <property type="match status" value="1"/>
</dbReference>
<dbReference type="Proteomes" id="UP000826661">
    <property type="component" value="Chromosome II"/>
</dbReference>
<dbReference type="PANTHER" id="PTHR47332:SF4">
    <property type="entry name" value="SET DOMAIN-CONTAINING PROTEIN 5"/>
    <property type="match status" value="1"/>
</dbReference>
<dbReference type="Pfam" id="PF00856">
    <property type="entry name" value="SET"/>
    <property type="match status" value="1"/>
</dbReference>
<gene>
    <name evidence="2" type="ORF">H0G86_003894</name>
</gene>
<reference evidence="2 3" key="1">
    <citation type="journal article" date="2021" name="BMC Genomics">
        <title>Telomere-to-telomere genome assembly of asparaginase-producing Trichoderma simmonsii.</title>
        <authorList>
            <person name="Chung D."/>
            <person name="Kwon Y.M."/>
            <person name="Yang Y."/>
        </authorList>
    </citation>
    <scope>NUCLEOTIDE SEQUENCE [LARGE SCALE GENOMIC DNA]</scope>
    <source>
        <strain evidence="2 3">GH-Sj1</strain>
    </source>
</reference>
<keyword evidence="3" id="KW-1185">Reference proteome</keyword>
<evidence type="ECO:0000313" key="2">
    <source>
        <dbReference type="EMBL" id="QYS96655.1"/>
    </source>
</evidence>
<dbReference type="Gene3D" id="2.170.270.10">
    <property type="entry name" value="SET domain"/>
    <property type="match status" value="1"/>
</dbReference>
<name>A0A8G0LBM4_9HYPO</name>
<dbReference type="PANTHER" id="PTHR47332">
    <property type="entry name" value="SET DOMAIN-CONTAINING PROTEIN 5"/>
    <property type="match status" value="1"/>
</dbReference>
<proteinExistence type="predicted"/>
<dbReference type="PROSITE" id="PS50280">
    <property type="entry name" value="SET"/>
    <property type="match status" value="1"/>
</dbReference>
<organism evidence="2 3">
    <name type="scientific">Trichoderma simmonsii</name>
    <dbReference type="NCBI Taxonomy" id="1491479"/>
    <lineage>
        <taxon>Eukaryota</taxon>
        <taxon>Fungi</taxon>
        <taxon>Dikarya</taxon>
        <taxon>Ascomycota</taxon>
        <taxon>Pezizomycotina</taxon>
        <taxon>Sordariomycetes</taxon>
        <taxon>Hypocreomycetidae</taxon>
        <taxon>Hypocreales</taxon>
        <taxon>Hypocreaceae</taxon>
        <taxon>Trichoderma</taxon>
    </lineage>
</organism>
<dbReference type="InterPro" id="IPR001214">
    <property type="entry name" value="SET_dom"/>
</dbReference>
<dbReference type="InterPro" id="IPR053185">
    <property type="entry name" value="SET_domain_protein"/>
</dbReference>
<sequence length="466" mass="52175">MAYSLTVAALLHPWSGRIDIASRLPLRRNESAISNGIPFPVDRYPTTVENYKTRRKSLSVDLPWILRGQRDAAEYEVAEEEESTRLLFPSSSISDTHSDVLSSGDATCEYSDNMSETLEMEANDTCDIQEDTDNTDVDLEIPKVIKATSIPSAILKMSPEPMYGNDYFEIAKSNVAGWGAFATRDLTKGDVILREIPFFAVAHYVSGLFPIAARFNHACDPINNVEYEFDHDNGVLTMMVREDVAAGTELKISYGKNLSPQDFFSLIHSITQSSPSLAMPSCDRCEKIFTTARRRRSYVIEQTYYEEWGHGKYAICGYDFDDVQRLVDYLYTGDYKTTPSDSSEEQDKASELIAHGNLLGLAEEYGIPGLLQLSMEKGKAAIRDEPETRALIECIPKVYESVVNPDSMIFNLMIESIRERIGRTPLDLNARYILNSAMQEAPDFARGLAMSFAAQQPQNEGIVSDL</sequence>
<dbReference type="EMBL" id="CP075865">
    <property type="protein sequence ID" value="QYS96655.1"/>
    <property type="molecule type" value="Genomic_DNA"/>
</dbReference>
<protein>
    <submittedName>
        <fullName evidence="2">SET domain-containing protein</fullName>
    </submittedName>
</protein>
<dbReference type="InterPro" id="IPR046341">
    <property type="entry name" value="SET_dom_sf"/>
</dbReference>
<dbReference type="CDD" id="cd20071">
    <property type="entry name" value="SET_SMYD"/>
    <property type="match status" value="1"/>
</dbReference>